<dbReference type="AlphaFoldDB" id="A0A382K742"/>
<accession>A0A382K742</accession>
<feature type="non-terminal residue" evidence="2">
    <location>
        <position position="1"/>
    </location>
</feature>
<evidence type="ECO:0000256" key="1">
    <source>
        <dbReference type="ARBA" id="ARBA00022737"/>
    </source>
</evidence>
<dbReference type="PANTHER" id="PTHR23084:SF263">
    <property type="entry name" value="MORN REPEAT-CONTAINING PROTEIN 1"/>
    <property type="match status" value="1"/>
</dbReference>
<name>A0A382K742_9ZZZZ</name>
<dbReference type="EMBL" id="UINC01078611">
    <property type="protein sequence ID" value="SVC19846.1"/>
    <property type="molecule type" value="Genomic_DNA"/>
</dbReference>
<dbReference type="Gene3D" id="2.20.110.10">
    <property type="entry name" value="Histone H3 K4-specific methyltransferase SET7/9 N-terminal domain"/>
    <property type="match status" value="2"/>
</dbReference>
<keyword evidence="1" id="KW-0677">Repeat</keyword>
<dbReference type="Pfam" id="PF02493">
    <property type="entry name" value="MORN"/>
    <property type="match status" value="4"/>
</dbReference>
<evidence type="ECO:0000313" key="2">
    <source>
        <dbReference type="EMBL" id="SVC19846.1"/>
    </source>
</evidence>
<evidence type="ECO:0008006" key="3">
    <source>
        <dbReference type="Google" id="ProtNLM"/>
    </source>
</evidence>
<dbReference type="PANTHER" id="PTHR23084">
    <property type="entry name" value="PHOSPHATIDYLINOSITOL-4-PHOSPHATE 5-KINASE RELATED"/>
    <property type="match status" value="1"/>
</dbReference>
<organism evidence="2">
    <name type="scientific">marine metagenome</name>
    <dbReference type="NCBI Taxonomy" id="408172"/>
    <lineage>
        <taxon>unclassified sequences</taxon>
        <taxon>metagenomes</taxon>
        <taxon>ecological metagenomes</taxon>
    </lineage>
</organism>
<dbReference type="InterPro" id="IPR003409">
    <property type="entry name" value="MORN"/>
</dbReference>
<feature type="non-terminal residue" evidence="2">
    <location>
        <position position="107"/>
    </location>
</feature>
<gene>
    <name evidence="2" type="ORF">METZ01_LOCUS272700</name>
</gene>
<dbReference type="SUPFAM" id="SSF82185">
    <property type="entry name" value="Histone H3 K4-specific methyltransferase SET7/9 N-terminal domain"/>
    <property type="match status" value="1"/>
</dbReference>
<dbReference type="SMART" id="SM00698">
    <property type="entry name" value="MORN"/>
    <property type="match status" value="4"/>
</dbReference>
<proteinExistence type="predicted"/>
<sequence>VFFIACAAKISYKGEKNQDGKYHGKGIITFINGEQWVGEFKDGEPYNGVGVYIWPDSSRYEGEIIKGLFQGQGTYLYTDGKKYVGEWKGGEYNGQGTLTYADGEQWK</sequence>
<protein>
    <recommendedName>
        <fullName evidence="3">MORN repeat-containing protein</fullName>
    </recommendedName>
</protein>
<reference evidence="2" key="1">
    <citation type="submission" date="2018-05" db="EMBL/GenBank/DDBJ databases">
        <authorList>
            <person name="Lanie J.A."/>
            <person name="Ng W.-L."/>
            <person name="Kazmierczak K.M."/>
            <person name="Andrzejewski T.M."/>
            <person name="Davidsen T.M."/>
            <person name="Wayne K.J."/>
            <person name="Tettelin H."/>
            <person name="Glass J.I."/>
            <person name="Rusch D."/>
            <person name="Podicherti R."/>
            <person name="Tsui H.-C.T."/>
            <person name="Winkler M.E."/>
        </authorList>
    </citation>
    <scope>NUCLEOTIDE SEQUENCE</scope>
</reference>